<dbReference type="GO" id="GO:0004867">
    <property type="term" value="F:serine-type endopeptidase inhibitor activity"/>
    <property type="evidence" value="ECO:0007669"/>
    <property type="project" value="InterPro"/>
</dbReference>
<accession>A0A482VF99</accession>
<reference evidence="3 4" key="1">
    <citation type="submission" date="2017-03" db="EMBL/GenBank/DDBJ databases">
        <title>Genome of the blue death feigning beetle - Asbolus verrucosus.</title>
        <authorList>
            <person name="Rider S.D."/>
        </authorList>
    </citation>
    <scope>NUCLEOTIDE SEQUENCE [LARGE SCALE GENOMIC DNA]</scope>
    <source>
        <strain evidence="3">Butters</strain>
        <tissue evidence="3">Head and leg muscle</tissue>
    </source>
</reference>
<dbReference type="Proteomes" id="UP000292052">
    <property type="component" value="Unassembled WGS sequence"/>
</dbReference>
<sequence>CLVLQISALPSRVKRQGFGWEDDDDILVTQPQTRPQPRPQTRPQSRPQPQPPTSPIPAGSGTTTTTPSPQFSACVRRCPVTPEYNPVCGTDRITYQNEGRLRCARRCGQNVEKAFGGSCSPQ</sequence>
<name>A0A482VF99_ASBVE</name>
<evidence type="ECO:0000313" key="4">
    <source>
        <dbReference type="Proteomes" id="UP000292052"/>
    </source>
</evidence>
<evidence type="ECO:0000313" key="3">
    <source>
        <dbReference type="EMBL" id="RZB77481.1"/>
    </source>
</evidence>
<dbReference type="Gene3D" id="3.30.60.30">
    <property type="match status" value="1"/>
</dbReference>
<comment type="caution">
    <text evidence="3">The sequence shown here is derived from an EMBL/GenBank/DDBJ whole genome shotgun (WGS) entry which is preliminary data.</text>
</comment>
<dbReference type="InterPro" id="IPR039932">
    <property type="entry name" value="Spink4-like"/>
</dbReference>
<dbReference type="PROSITE" id="PS51465">
    <property type="entry name" value="KAZAL_2"/>
    <property type="match status" value="1"/>
</dbReference>
<dbReference type="AlphaFoldDB" id="A0A482VF99"/>
<dbReference type="SUPFAM" id="SSF100895">
    <property type="entry name" value="Kazal-type serine protease inhibitors"/>
    <property type="match status" value="1"/>
</dbReference>
<dbReference type="OrthoDB" id="126772at2759"/>
<dbReference type="PANTHER" id="PTHR21179:SF1">
    <property type="entry name" value="KAZ1-TYPE SERINE PROTEASE INHIBITOR-LIKE PROTEIN TYPE EPSILON-RELATED"/>
    <property type="match status" value="1"/>
</dbReference>
<dbReference type="EMBL" id="QDEB01108306">
    <property type="protein sequence ID" value="RZB77481.1"/>
    <property type="molecule type" value="Genomic_DNA"/>
</dbReference>
<dbReference type="InterPro" id="IPR002350">
    <property type="entry name" value="Kazal_dom"/>
</dbReference>
<feature type="domain" description="Kazal-like" evidence="2">
    <location>
        <begin position="68"/>
        <end position="121"/>
    </location>
</feature>
<gene>
    <name evidence="3" type="ORF">BDFB_005644</name>
</gene>
<dbReference type="InterPro" id="IPR036058">
    <property type="entry name" value="Kazal_dom_sf"/>
</dbReference>
<keyword evidence="4" id="KW-1185">Reference proteome</keyword>
<dbReference type="Pfam" id="PF00050">
    <property type="entry name" value="Kazal_1"/>
    <property type="match status" value="1"/>
</dbReference>
<dbReference type="CDD" id="cd00104">
    <property type="entry name" value="KAZAL_FS"/>
    <property type="match status" value="1"/>
</dbReference>
<feature type="non-terminal residue" evidence="3">
    <location>
        <position position="122"/>
    </location>
</feature>
<feature type="non-terminal residue" evidence="3">
    <location>
        <position position="1"/>
    </location>
</feature>
<dbReference type="SMART" id="SM00280">
    <property type="entry name" value="KAZAL"/>
    <property type="match status" value="1"/>
</dbReference>
<feature type="compositionally biased region" description="Pro residues" evidence="1">
    <location>
        <begin position="34"/>
        <end position="55"/>
    </location>
</feature>
<protein>
    <recommendedName>
        <fullName evidence="2">Kazal-like domain-containing protein</fullName>
    </recommendedName>
</protein>
<feature type="region of interest" description="Disordered" evidence="1">
    <location>
        <begin position="16"/>
        <end position="72"/>
    </location>
</feature>
<proteinExistence type="predicted"/>
<dbReference type="STRING" id="1661398.A0A482VF99"/>
<feature type="compositionally biased region" description="Low complexity" evidence="1">
    <location>
        <begin position="56"/>
        <end position="69"/>
    </location>
</feature>
<organism evidence="3 4">
    <name type="scientific">Asbolus verrucosus</name>
    <name type="common">Desert ironclad beetle</name>
    <dbReference type="NCBI Taxonomy" id="1661398"/>
    <lineage>
        <taxon>Eukaryota</taxon>
        <taxon>Metazoa</taxon>
        <taxon>Ecdysozoa</taxon>
        <taxon>Arthropoda</taxon>
        <taxon>Hexapoda</taxon>
        <taxon>Insecta</taxon>
        <taxon>Pterygota</taxon>
        <taxon>Neoptera</taxon>
        <taxon>Endopterygota</taxon>
        <taxon>Coleoptera</taxon>
        <taxon>Polyphaga</taxon>
        <taxon>Cucujiformia</taxon>
        <taxon>Tenebrionidae</taxon>
        <taxon>Pimeliinae</taxon>
        <taxon>Asbolus</taxon>
    </lineage>
</organism>
<evidence type="ECO:0000256" key="1">
    <source>
        <dbReference type="SAM" id="MobiDB-lite"/>
    </source>
</evidence>
<evidence type="ECO:0000259" key="2">
    <source>
        <dbReference type="PROSITE" id="PS51465"/>
    </source>
</evidence>
<dbReference type="PANTHER" id="PTHR21179">
    <property type="entry name" value="SERINE-TYPE ENDOPEPTIDASE INHIBITOR"/>
    <property type="match status" value="1"/>
</dbReference>